<dbReference type="InParanoid" id="D8LVD6"/>
<sequence>MSYVLNYVASPVRNYVSSILVSALSKYIIGIEVNSLGILSQELNLQNVELNLTSIEEDLGLQLPIVIKSSFAKSLKIVIPWTSLLSLPIGVYIDNLDIEIGDKKTVCMELICNT</sequence>
<dbReference type="RefSeq" id="XP_012893823.1">
    <property type="nucleotide sequence ID" value="XM_013038369.1"/>
</dbReference>
<keyword evidence="2" id="KW-1185">Reference proteome</keyword>
<name>D8LVD6_BLAHO</name>
<dbReference type="Proteomes" id="UP000008312">
    <property type="component" value="Unassembled WGS sequence"/>
</dbReference>
<proteinExistence type="predicted"/>
<protein>
    <submittedName>
        <fullName evidence="1">Uncharacterized protein</fullName>
    </submittedName>
</protein>
<gene>
    <name evidence="1" type="ORF">GSBLH_T00006039001</name>
</gene>
<organism evidence="1">
    <name type="scientific">Blastocystis hominis</name>
    <dbReference type="NCBI Taxonomy" id="12968"/>
    <lineage>
        <taxon>Eukaryota</taxon>
        <taxon>Sar</taxon>
        <taxon>Stramenopiles</taxon>
        <taxon>Bigyra</taxon>
        <taxon>Opalozoa</taxon>
        <taxon>Opalinata</taxon>
        <taxon>Blastocystidae</taxon>
        <taxon>Blastocystis</taxon>
    </lineage>
</organism>
<evidence type="ECO:0000313" key="1">
    <source>
        <dbReference type="EMBL" id="CBK19775.2"/>
    </source>
</evidence>
<dbReference type="EMBL" id="FN668638">
    <property type="protein sequence ID" value="CBK19775.2"/>
    <property type="molecule type" value="Genomic_DNA"/>
</dbReference>
<dbReference type="OMA" id="CMELICN"/>
<reference evidence="1" key="1">
    <citation type="submission" date="2010-02" db="EMBL/GenBank/DDBJ databases">
        <title>Sequencing and annotation of the Blastocystis hominis genome.</title>
        <authorList>
            <person name="Wincker P."/>
        </authorList>
    </citation>
    <scope>NUCLEOTIDE SEQUENCE</scope>
    <source>
        <strain evidence="1">Singapore isolate B</strain>
    </source>
</reference>
<dbReference type="GeneID" id="24922164"/>
<accession>D8LVD6</accession>
<dbReference type="AlphaFoldDB" id="D8LVD6"/>
<evidence type="ECO:0000313" key="2">
    <source>
        <dbReference type="Proteomes" id="UP000008312"/>
    </source>
</evidence>